<accession>A0A0F9CDH9</accession>
<dbReference type="AlphaFoldDB" id="A0A0F9CDH9"/>
<name>A0A0F9CDH9_9ZZZZ</name>
<dbReference type="EMBL" id="LAZR01047197">
    <property type="protein sequence ID" value="KKK94781.1"/>
    <property type="molecule type" value="Genomic_DNA"/>
</dbReference>
<sequence length="251" mass="25917">RRIVMPIAASDLKAFGAANHAEDDIATQGGAISTVKRVEFTPITADDDIEALSTSAADTMNLTITARDTAGAIVSETLALTGTTAVIFATIGIVERFMKGILASAAAGVITIRRSVAGATIATLEIGETEVRRLFYDAASEVASTTRYEKVFLKNDHATLTLTNAEIELTADPAATIRIGGAPSVDDTATITDRKTAPASVTFVDDSVAQAVPGNQLTAGQAIGVWAEMLRGAGAAAIKDTFTVQLAGMTT</sequence>
<comment type="caution">
    <text evidence="1">The sequence shown here is derived from an EMBL/GenBank/DDBJ whole genome shotgun (WGS) entry which is preliminary data.</text>
</comment>
<gene>
    <name evidence="1" type="ORF">LCGC14_2679370</name>
</gene>
<reference evidence="1" key="1">
    <citation type="journal article" date="2015" name="Nature">
        <title>Complex archaea that bridge the gap between prokaryotes and eukaryotes.</title>
        <authorList>
            <person name="Spang A."/>
            <person name="Saw J.H."/>
            <person name="Jorgensen S.L."/>
            <person name="Zaremba-Niedzwiedzka K."/>
            <person name="Martijn J."/>
            <person name="Lind A.E."/>
            <person name="van Eijk R."/>
            <person name="Schleper C."/>
            <person name="Guy L."/>
            <person name="Ettema T.J."/>
        </authorList>
    </citation>
    <scope>NUCLEOTIDE SEQUENCE</scope>
</reference>
<protein>
    <submittedName>
        <fullName evidence="1">Uncharacterized protein</fullName>
    </submittedName>
</protein>
<feature type="non-terminal residue" evidence="1">
    <location>
        <position position="1"/>
    </location>
</feature>
<evidence type="ECO:0000313" key="1">
    <source>
        <dbReference type="EMBL" id="KKK94781.1"/>
    </source>
</evidence>
<organism evidence="1">
    <name type="scientific">marine sediment metagenome</name>
    <dbReference type="NCBI Taxonomy" id="412755"/>
    <lineage>
        <taxon>unclassified sequences</taxon>
        <taxon>metagenomes</taxon>
        <taxon>ecological metagenomes</taxon>
    </lineage>
</organism>
<proteinExistence type="predicted"/>